<proteinExistence type="predicted"/>
<gene>
    <name evidence="2" type="ORF">DFP94_103436</name>
</gene>
<dbReference type="OrthoDB" id="2475943at2"/>
<dbReference type="RefSeq" id="WP_114496749.1">
    <property type="nucleotide sequence ID" value="NZ_QPJW01000003.1"/>
</dbReference>
<dbReference type="EMBL" id="QPJW01000003">
    <property type="protein sequence ID" value="RCX20703.1"/>
    <property type="molecule type" value="Genomic_DNA"/>
</dbReference>
<evidence type="ECO:0000313" key="2">
    <source>
        <dbReference type="EMBL" id="RCX20703.1"/>
    </source>
</evidence>
<keyword evidence="1" id="KW-0732">Signal</keyword>
<sequence>MKKLSALFLTICLLFISSVPLAAAEGNEEVSPITNDRVISFLKTNNINYEFLNGDIKLVETSTESIAEVNELLASESKSTLNAIAAISYPTPYIHMRNHDIYDSQKFKAARKAALAAAVVEWAKNKFLPDPWKISIAAAGGFGIYYFVNTDVEDLYFYIKYSYREKGPGFFDSNGTFIGDYEILKEIRTTKNSNYTGGWVEHDARLSTIVDPWF</sequence>
<keyword evidence="3" id="KW-1185">Reference proteome</keyword>
<name>A0A369BGN3_9BACL</name>
<protein>
    <submittedName>
        <fullName evidence="2">Uncharacterized protein</fullName>
    </submittedName>
</protein>
<organism evidence="2 3">
    <name type="scientific">Fontibacillus phaseoli</name>
    <dbReference type="NCBI Taxonomy" id="1416533"/>
    <lineage>
        <taxon>Bacteria</taxon>
        <taxon>Bacillati</taxon>
        <taxon>Bacillota</taxon>
        <taxon>Bacilli</taxon>
        <taxon>Bacillales</taxon>
        <taxon>Paenibacillaceae</taxon>
        <taxon>Fontibacillus</taxon>
    </lineage>
</organism>
<dbReference type="Proteomes" id="UP000253090">
    <property type="component" value="Unassembled WGS sequence"/>
</dbReference>
<dbReference type="AlphaFoldDB" id="A0A369BGN3"/>
<feature type="signal peptide" evidence="1">
    <location>
        <begin position="1"/>
        <end position="22"/>
    </location>
</feature>
<reference evidence="2 3" key="1">
    <citation type="submission" date="2018-07" db="EMBL/GenBank/DDBJ databases">
        <title>Genomic Encyclopedia of Type Strains, Phase III (KMG-III): the genomes of soil and plant-associated and newly described type strains.</title>
        <authorList>
            <person name="Whitman W."/>
        </authorList>
    </citation>
    <scope>NUCLEOTIDE SEQUENCE [LARGE SCALE GENOMIC DNA]</scope>
    <source>
        <strain evidence="2 3">CECT 8333</strain>
    </source>
</reference>
<evidence type="ECO:0000256" key="1">
    <source>
        <dbReference type="SAM" id="SignalP"/>
    </source>
</evidence>
<feature type="chain" id="PRO_5039167630" evidence="1">
    <location>
        <begin position="23"/>
        <end position="214"/>
    </location>
</feature>
<comment type="caution">
    <text evidence="2">The sequence shown here is derived from an EMBL/GenBank/DDBJ whole genome shotgun (WGS) entry which is preliminary data.</text>
</comment>
<evidence type="ECO:0000313" key="3">
    <source>
        <dbReference type="Proteomes" id="UP000253090"/>
    </source>
</evidence>
<accession>A0A369BGN3</accession>